<dbReference type="EMBL" id="JADIMO010000021">
    <property type="protein sequence ID" value="MBO8444425.1"/>
    <property type="molecule type" value="Genomic_DNA"/>
</dbReference>
<keyword evidence="1" id="KW-0732">Signal</keyword>
<evidence type="ECO:0000259" key="2">
    <source>
        <dbReference type="Pfam" id="PF02872"/>
    </source>
</evidence>
<dbReference type="InterPro" id="IPR008334">
    <property type="entry name" value="5'-Nucleotdase_C"/>
</dbReference>
<comment type="caution">
    <text evidence="3">The sequence shown here is derived from an EMBL/GenBank/DDBJ whole genome shotgun (WGS) entry which is preliminary data.</text>
</comment>
<dbReference type="PANTHER" id="PTHR11575">
    <property type="entry name" value="5'-NUCLEOTIDASE-RELATED"/>
    <property type="match status" value="1"/>
</dbReference>
<dbReference type="PRINTS" id="PR01607">
    <property type="entry name" value="APYRASEFAMLY"/>
</dbReference>
<dbReference type="PANTHER" id="PTHR11575:SF24">
    <property type="entry name" value="5'-NUCLEOTIDASE"/>
    <property type="match status" value="1"/>
</dbReference>
<feature type="chain" id="PRO_5039503675" evidence="1">
    <location>
        <begin position="28"/>
        <end position="289"/>
    </location>
</feature>
<feature type="domain" description="5'-Nucleotidase C-terminal" evidence="2">
    <location>
        <begin position="106"/>
        <end position="243"/>
    </location>
</feature>
<dbReference type="PROSITE" id="PS51257">
    <property type="entry name" value="PROKAR_LIPOPROTEIN"/>
    <property type="match status" value="1"/>
</dbReference>
<dbReference type="SUPFAM" id="SSF55816">
    <property type="entry name" value="5'-nucleotidase (syn. UDP-sugar hydrolase), C-terminal domain"/>
    <property type="match status" value="1"/>
</dbReference>
<evidence type="ECO:0000256" key="1">
    <source>
        <dbReference type="SAM" id="SignalP"/>
    </source>
</evidence>
<dbReference type="Gene3D" id="3.90.780.10">
    <property type="entry name" value="5'-Nucleotidase, C-terminal domain"/>
    <property type="match status" value="1"/>
</dbReference>
<dbReference type="AlphaFoldDB" id="A0A9D9EDS0"/>
<name>A0A9D9EDS0_9BACT</name>
<feature type="signal peptide" evidence="1">
    <location>
        <begin position="1"/>
        <end position="27"/>
    </location>
</feature>
<accession>A0A9D9EDS0</accession>
<dbReference type="GO" id="GO:0016787">
    <property type="term" value="F:hydrolase activity"/>
    <property type="evidence" value="ECO:0007669"/>
    <property type="project" value="InterPro"/>
</dbReference>
<sequence length="289" mass="31154">MNYRFSAISAVAIACIAMFFSCQVAYAGSGRDGKTFSYKWKRTQINASRTGVSCPSAENAAEALGTVSGRTYLAPSGRTFHGGTVPEVARLVIEAQPVMSPVKKVVGHSPEAMKVEYPESALSNLFADKMMEAVEKVSGRHVDVGIVNFGGIRVDMPEGDILVDDIMSMFPFKNNIVYVALKGSRLKEILDGMAAGNFQALGGIRVVADDGKIVSAEVGGEPIEDDRVYGLATITFLLHGGDDLFLGEGVEEVTEYPVDIYDAMMDWITSETAAGKDITYRKDGRVVIR</sequence>
<protein>
    <submittedName>
        <fullName evidence="3">5'-nucleotidase C-terminal domain-containing protein</fullName>
    </submittedName>
</protein>
<dbReference type="Pfam" id="PF02872">
    <property type="entry name" value="5_nucleotid_C"/>
    <property type="match status" value="1"/>
</dbReference>
<proteinExistence type="predicted"/>
<dbReference type="InterPro" id="IPR036907">
    <property type="entry name" value="5'-Nucleotdase_C_sf"/>
</dbReference>
<reference evidence="3" key="1">
    <citation type="submission" date="2020-10" db="EMBL/GenBank/DDBJ databases">
        <authorList>
            <person name="Gilroy R."/>
        </authorList>
    </citation>
    <scope>NUCLEOTIDE SEQUENCE</scope>
    <source>
        <strain evidence="3">D5-748</strain>
    </source>
</reference>
<dbReference type="Proteomes" id="UP000823619">
    <property type="component" value="Unassembled WGS sequence"/>
</dbReference>
<dbReference type="GO" id="GO:0009166">
    <property type="term" value="P:nucleotide catabolic process"/>
    <property type="evidence" value="ECO:0007669"/>
    <property type="project" value="InterPro"/>
</dbReference>
<dbReference type="InterPro" id="IPR006179">
    <property type="entry name" value="5_nucleotidase/apyrase"/>
</dbReference>
<gene>
    <name evidence="3" type="ORF">IAC23_01840</name>
</gene>
<evidence type="ECO:0000313" key="4">
    <source>
        <dbReference type="Proteomes" id="UP000823619"/>
    </source>
</evidence>
<reference evidence="3" key="2">
    <citation type="journal article" date="2021" name="PeerJ">
        <title>Extensive microbial diversity within the chicken gut microbiome revealed by metagenomics and culture.</title>
        <authorList>
            <person name="Gilroy R."/>
            <person name="Ravi A."/>
            <person name="Getino M."/>
            <person name="Pursley I."/>
            <person name="Horton D.L."/>
            <person name="Alikhan N.F."/>
            <person name="Baker D."/>
            <person name="Gharbi K."/>
            <person name="Hall N."/>
            <person name="Watson M."/>
            <person name="Adriaenssens E.M."/>
            <person name="Foster-Nyarko E."/>
            <person name="Jarju S."/>
            <person name="Secka A."/>
            <person name="Antonio M."/>
            <person name="Oren A."/>
            <person name="Chaudhuri R.R."/>
            <person name="La Ragione R."/>
            <person name="Hildebrand F."/>
            <person name="Pallen M.J."/>
        </authorList>
    </citation>
    <scope>NUCLEOTIDE SEQUENCE</scope>
    <source>
        <strain evidence="3">D5-748</strain>
    </source>
</reference>
<evidence type="ECO:0000313" key="3">
    <source>
        <dbReference type="EMBL" id="MBO8444425.1"/>
    </source>
</evidence>
<organism evidence="3 4">
    <name type="scientific">Candidatus Cryptobacteroides merdavium</name>
    <dbReference type="NCBI Taxonomy" id="2840769"/>
    <lineage>
        <taxon>Bacteria</taxon>
        <taxon>Pseudomonadati</taxon>
        <taxon>Bacteroidota</taxon>
        <taxon>Bacteroidia</taxon>
        <taxon>Bacteroidales</taxon>
        <taxon>Candidatus Cryptobacteroides</taxon>
    </lineage>
</organism>